<proteinExistence type="predicted"/>
<keyword evidence="2" id="KW-1185">Reference proteome</keyword>
<reference evidence="1" key="2">
    <citation type="submission" date="2025-09" db="UniProtKB">
        <authorList>
            <consortium name="Ensembl"/>
        </authorList>
    </citation>
    <scope>IDENTIFICATION</scope>
</reference>
<dbReference type="Proteomes" id="UP000694545">
    <property type="component" value="Unplaced"/>
</dbReference>
<sequence length="118" mass="13622">PIPSENRIPLGDNPIQFQMGWESPTTLMACQRPQSEFKALARTGPDLCQCEVHSLKQWYPRCVPIRSKYFSMSIWGLENQLLSLYTHTDPLEFTSTKQGCHWIRLNREGRENLEGVQG</sequence>
<dbReference type="AlphaFoldDB" id="A0A8D2JEV2"/>
<evidence type="ECO:0000313" key="1">
    <source>
        <dbReference type="Ensembl" id="ENSVKKP00000011500.1"/>
    </source>
</evidence>
<organism evidence="1 2">
    <name type="scientific">Varanus komodoensis</name>
    <name type="common">Komodo dragon</name>
    <dbReference type="NCBI Taxonomy" id="61221"/>
    <lineage>
        <taxon>Eukaryota</taxon>
        <taxon>Metazoa</taxon>
        <taxon>Chordata</taxon>
        <taxon>Craniata</taxon>
        <taxon>Vertebrata</taxon>
        <taxon>Euteleostomi</taxon>
        <taxon>Lepidosauria</taxon>
        <taxon>Squamata</taxon>
        <taxon>Bifurcata</taxon>
        <taxon>Unidentata</taxon>
        <taxon>Episquamata</taxon>
        <taxon>Toxicofera</taxon>
        <taxon>Anguimorpha</taxon>
        <taxon>Paleoanguimorpha</taxon>
        <taxon>Varanoidea</taxon>
        <taxon>Varanidae</taxon>
        <taxon>Varanus</taxon>
    </lineage>
</organism>
<name>A0A8D2JEV2_VARKO</name>
<dbReference type="Ensembl" id="ENSVKKT00000011777.1">
    <property type="protein sequence ID" value="ENSVKKP00000011500.1"/>
    <property type="gene ID" value="ENSVKKG00000008025.1"/>
</dbReference>
<evidence type="ECO:0000313" key="2">
    <source>
        <dbReference type="Proteomes" id="UP000694545"/>
    </source>
</evidence>
<accession>A0A8D2JEV2</accession>
<protein>
    <submittedName>
        <fullName evidence="1">Uncharacterized protein</fullName>
    </submittedName>
</protein>
<reference evidence="1" key="1">
    <citation type="submission" date="2025-08" db="UniProtKB">
        <authorList>
            <consortium name="Ensembl"/>
        </authorList>
    </citation>
    <scope>IDENTIFICATION</scope>
</reference>